<dbReference type="CDD" id="cd18791">
    <property type="entry name" value="SF2_C_RHA"/>
    <property type="match status" value="1"/>
</dbReference>
<feature type="coiled-coil region" evidence="6">
    <location>
        <begin position="254"/>
        <end position="281"/>
    </location>
</feature>
<feature type="compositionally biased region" description="Acidic residues" evidence="7">
    <location>
        <begin position="850"/>
        <end position="859"/>
    </location>
</feature>
<feature type="domain" description="C3H1-type" evidence="8">
    <location>
        <begin position="49"/>
        <end position="72"/>
    </location>
</feature>
<evidence type="ECO:0000256" key="2">
    <source>
        <dbReference type="ARBA" id="ARBA00022801"/>
    </source>
</evidence>
<dbReference type="InterPro" id="IPR001650">
    <property type="entry name" value="Helicase_C-like"/>
</dbReference>
<name>A0A6A4ZFW1_9STRA</name>
<dbReference type="SMART" id="SM00487">
    <property type="entry name" value="DEXDc"/>
    <property type="match status" value="1"/>
</dbReference>
<dbReference type="CDD" id="cd17917">
    <property type="entry name" value="DEXHc_RHA-like"/>
    <property type="match status" value="1"/>
</dbReference>
<dbReference type="SMART" id="SM00490">
    <property type="entry name" value="HELICc"/>
    <property type="match status" value="1"/>
</dbReference>
<evidence type="ECO:0000256" key="4">
    <source>
        <dbReference type="ARBA" id="ARBA00022840"/>
    </source>
</evidence>
<dbReference type="GO" id="GO:0003723">
    <property type="term" value="F:RNA binding"/>
    <property type="evidence" value="ECO:0007669"/>
    <property type="project" value="TreeGrafter"/>
</dbReference>
<dbReference type="SUPFAM" id="SSF52540">
    <property type="entry name" value="P-loop containing nucleoside triphosphate hydrolases"/>
    <property type="match status" value="1"/>
</dbReference>
<feature type="domain" description="Helicase C-terminal" evidence="10">
    <location>
        <begin position="514"/>
        <end position="687"/>
    </location>
</feature>
<dbReference type="InterPro" id="IPR002464">
    <property type="entry name" value="DNA/RNA_helicase_DEAH_CS"/>
</dbReference>
<evidence type="ECO:0000256" key="1">
    <source>
        <dbReference type="ARBA" id="ARBA00022741"/>
    </source>
</evidence>
<dbReference type="PROSITE" id="PS50103">
    <property type="entry name" value="ZF_C3H1"/>
    <property type="match status" value="1"/>
</dbReference>
<feature type="region of interest" description="Disordered" evidence="7">
    <location>
        <begin position="844"/>
        <end position="892"/>
    </location>
</feature>
<dbReference type="AlphaFoldDB" id="A0A6A4ZFW1"/>
<evidence type="ECO:0000259" key="8">
    <source>
        <dbReference type="PROSITE" id="PS50103"/>
    </source>
</evidence>
<evidence type="ECO:0000256" key="6">
    <source>
        <dbReference type="SAM" id="Coils"/>
    </source>
</evidence>
<evidence type="ECO:0000256" key="3">
    <source>
        <dbReference type="ARBA" id="ARBA00022806"/>
    </source>
</evidence>
<dbReference type="InterPro" id="IPR000571">
    <property type="entry name" value="Znf_CCCH"/>
</dbReference>
<dbReference type="Pfam" id="PF00270">
    <property type="entry name" value="DEAD"/>
    <property type="match status" value="1"/>
</dbReference>
<dbReference type="Pfam" id="PF00271">
    <property type="entry name" value="Helicase_C"/>
    <property type="match status" value="1"/>
</dbReference>
<evidence type="ECO:0008006" key="12">
    <source>
        <dbReference type="Google" id="ProtNLM"/>
    </source>
</evidence>
<dbReference type="SMART" id="SM00847">
    <property type="entry name" value="HA2"/>
    <property type="match status" value="1"/>
</dbReference>
<keyword evidence="4" id="KW-0067">ATP-binding</keyword>
<dbReference type="PROSITE" id="PS51194">
    <property type="entry name" value="HELICASE_CTER"/>
    <property type="match status" value="1"/>
</dbReference>
<feature type="non-terminal residue" evidence="11">
    <location>
        <position position="1097"/>
    </location>
</feature>
<dbReference type="Gene3D" id="1.20.120.1080">
    <property type="match status" value="1"/>
</dbReference>
<dbReference type="PROSITE" id="PS51192">
    <property type="entry name" value="HELICASE_ATP_BIND_1"/>
    <property type="match status" value="1"/>
</dbReference>
<dbReference type="InterPro" id="IPR011545">
    <property type="entry name" value="DEAD/DEAH_box_helicase_dom"/>
</dbReference>
<dbReference type="Gene3D" id="3.40.50.300">
    <property type="entry name" value="P-loop containing nucleotide triphosphate hydrolases"/>
    <property type="match status" value="2"/>
</dbReference>
<dbReference type="GO" id="GO:0008270">
    <property type="term" value="F:zinc ion binding"/>
    <property type="evidence" value="ECO:0007669"/>
    <property type="project" value="UniProtKB-KW"/>
</dbReference>
<evidence type="ECO:0000259" key="9">
    <source>
        <dbReference type="PROSITE" id="PS51192"/>
    </source>
</evidence>
<dbReference type="GO" id="GO:0004386">
    <property type="term" value="F:helicase activity"/>
    <property type="evidence" value="ECO:0007669"/>
    <property type="project" value="UniProtKB-KW"/>
</dbReference>
<evidence type="ECO:0000256" key="5">
    <source>
        <dbReference type="PROSITE-ProRule" id="PRU00723"/>
    </source>
</evidence>
<dbReference type="PANTHER" id="PTHR18934">
    <property type="entry name" value="ATP-DEPENDENT RNA HELICASE"/>
    <property type="match status" value="1"/>
</dbReference>
<evidence type="ECO:0000256" key="7">
    <source>
        <dbReference type="SAM" id="MobiDB-lite"/>
    </source>
</evidence>
<dbReference type="PANTHER" id="PTHR18934:SF221">
    <property type="entry name" value="ATP-DEPENDENT RNA HELICASE DHX34-RELATED"/>
    <property type="match status" value="1"/>
</dbReference>
<keyword evidence="2" id="KW-0378">Hydrolase</keyword>
<accession>A0A6A4ZFW1</accession>
<keyword evidence="6" id="KW-0175">Coiled coil</keyword>
<feature type="zinc finger region" description="C3H1-type" evidence="5">
    <location>
        <begin position="49"/>
        <end position="72"/>
    </location>
</feature>
<keyword evidence="5" id="KW-0479">Metal-binding</keyword>
<keyword evidence="1" id="KW-0547">Nucleotide-binding</keyword>
<dbReference type="OrthoDB" id="154395at2759"/>
<feature type="domain" description="Helicase ATP-binding" evidence="9">
    <location>
        <begin position="328"/>
        <end position="495"/>
    </location>
</feature>
<gene>
    <name evidence="11" type="ORF">As57867_004383</name>
</gene>
<reference evidence="11" key="1">
    <citation type="submission" date="2019-06" db="EMBL/GenBank/DDBJ databases">
        <title>Genomics analysis of Aphanomyces spp. identifies a new class of oomycete effector associated with host adaptation.</title>
        <authorList>
            <person name="Gaulin E."/>
        </authorList>
    </citation>
    <scope>NUCLEOTIDE SEQUENCE</scope>
    <source>
        <strain evidence="11">CBS 578.67</strain>
    </source>
</reference>
<dbReference type="PROSITE" id="PS00690">
    <property type="entry name" value="DEAH_ATP_HELICASE"/>
    <property type="match status" value="1"/>
</dbReference>
<organism evidence="11">
    <name type="scientific">Aphanomyces stellatus</name>
    <dbReference type="NCBI Taxonomy" id="120398"/>
    <lineage>
        <taxon>Eukaryota</taxon>
        <taxon>Sar</taxon>
        <taxon>Stramenopiles</taxon>
        <taxon>Oomycota</taxon>
        <taxon>Saprolegniomycetes</taxon>
        <taxon>Saprolegniales</taxon>
        <taxon>Verrucalvaceae</taxon>
        <taxon>Aphanomyces</taxon>
    </lineage>
</organism>
<dbReference type="InterPro" id="IPR007502">
    <property type="entry name" value="Helicase-assoc_dom"/>
</dbReference>
<dbReference type="GO" id="GO:0016787">
    <property type="term" value="F:hydrolase activity"/>
    <property type="evidence" value="ECO:0007669"/>
    <property type="project" value="UniProtKB-KW"/>
</dbReference>
<evidence type="ECO:0000313" key="11">
    <source>
        <dbReference type="EMBL" id="KAF0713342.1"/>
    </source>
</evidence>
<proteinExistence type="predicted"/>
<feature type="compositionally biased region" description="Low complexity" evidence="7">
    <location>
        <begin position="860"/>
        <end position="875"/>
    </location>
</feature>
<evidence type="ECO:0000259" key="10">
    <source>
        <dbReference type="PROSITE" id="PS51194"/>
    </source>
</evidence>
<dbReference type="GO" id="GO:0005524">
    <property type="term" value="F:ATP binding"/>
    <property type="evidence" value="ECO:0007669"/>
    <property type="project" value="UniProtKB-KW"/>
</dbReference>
<keyword evidence="5" id="KW-0862">Zinc</keyword>
<keyword evidence="5" id="KW-0863">Zinc-finger</keyword>
<sequence length="1097" mass="119665">MEQKRDCTNSHPCQYKKSTCIFNHVETKLCVDDDACVKSKCAFNHTNIVCMSFVKGKPCTNPSECPYRHPGATTSAVHPVRGPVNECPSAAFRPPAPVKPQPSAVLPTSRGTCRNEAACPSMTSGCIYNHPGTKKCRHDNDCSDVKCRFNHTTILCPSLANGVVCTKRLGCQYRHVDTPSSANKSCTTVEPLPATRSAPRNPNRVATCTVVPGTTTKKQAQAINAALKEQKKTHVLSPGTTTKAEAKAINSHLKELHNARIRQLESENDQSQAALRATVDELVAQYAEFQLIAPKLSSASKEDGHRLRRELYRFQNRLPAYAKRSAIEKAVEHGRFVIVQGQTGSGKSTQIPQYLAELKPGQKILVTQPRKVAAIALAERVAVEYVAGNDKIAHVGEYVGYRVGGKYESSAKTRIEFITEGVLLEMILSGKSFRGVGAIVIDEAHERSITCDLLLGSLKQPDDRWADIPLVVTSATIDVDLFSKYFDNAPVIDIPGRMFPVDIQYAPTPVNTNDMATYVASVAHQVHLDNATKGDVLCFLPGQDDVLRAKEFLDKKKDPNLVVLTLYGKQDHDDQKMAFAPAARRKIIFATDIAETSVTIPGVVVVVDSGLKKGVTYDPVRKIASLKVQTIARSSAIQRTGRAGRTQPGHCLRLYSNSDFEMMETGTLPEIFRQPLALAVLTLRRLGIDPRRFAWLSAPSPDAMAAAETELQYLGALDPVFGVTTLGETIASMQQPPHLVRMLVESCKNGLGEAALAVAAVQSVAHMFSWRDKTKAGSINPIMVSRHGDVVAMVRAFETYCGVLTGQVNVLSDAPVASMSNEVDEDDDVTAVHLAPLRVSLLGQYTNQGNDDDDEDDTASDTSDVSDISSDNSIEPNSPPKTTPPKINFQTQRKAQAWCRQQSLNSKALGLAMTLQKELRDQVRHEAVWKGMSQSIPASDDDLRHIVFFGSFLNIARLKPDRGAAVQYCAIQADVVGLVPREAAIVHSSTPLPEWIVFDSIFRPGGNTLLNTTTPVEYSWLERESAWFRRACDAKLPSLPTSTVTIPVAATVLKKLTGKHLANLEQLESTVAMWTDVCAVLPSLPGVSQATHSQPTK</sequence>
<dbReference type="EMBL" id="VJMH01001069">
    <property type="protein sequence ID" value="KAF0713342.1"/>
    <property type="molecule type" value="Genomic_DNA"/>
</dbReference>
<comment type="caution">
    <text evidence="11">The sequence shown here is derived from an EMBL/GenBank/DDBJ whole genome shotgun (WGS) entry which is preliminary data.</text>
</comment>
<keyword evidence="3" id="KW-0347">Helicase</keyword>
<protein>
    <recommendedName>
        <fullName evidence="12">RNA helicase</fullName>
    </recommendedName>
</protein>
<dbReference type="InterPro" id="IPR027417">
    <property type="entry name" value="P-loop_NTPase"/>
</dbReference>
<dbReference type="InterPro" id="IPR014001">
    <property type="entry name" value="Helicase_ATP-bd"/>
</dbReference>